<dbReference type="PANTHER" id="PTHR30511:SF0">
    <property type="entry name" value="ALANINE RACEMASE, CATABOLIC-RELATED"/>
    <property type="match status" value="1"/>
</dbReference>
<dbReference type="Gene3D" id="3.20.20.10">
    <property type="entry name" value="Alanine racemase"/>
    <property type="match status" value="1"/>
</dbReference>
<keyword evidence="3" id="KW-0413">Isomerase</keyword>
<dbReference type="Proteomes" id="UP000317998">
    <property type="component" value="Unassembled WGS sequence"/>
</dbReference>
<evidence type="ECO:0000256" key="1">
    <source>
        <dbReference type="ARBA" id="ARBA00001933"/>
    </source>
</evidence>
<evidence type="ECO:0000313" key="6">
    <source>
        <dbReference type="Proteomes" id="UP000317998"/>
    </source>
</evidence>
<dbReference type="SUPFAM" id="SSF50621">
    <property type="entry name" value="Alanine racemase C-terminal domain-like"/>
    <property type="match status" value="1"/>
</dbReference>
<dbReference type="SUPFAM" id="SSF51419">
    <property type="entry name" value="PLP-binding barrel"/>
    <property type="match status" value="1"/>
</dbReference>
<keyword evidence="2" id="KW-0663">Pyridoxal phosphate</keyword>
<dbReference type="RefSeq" id="WP_141880116.1">
    <property type="nucleotide sequence ID" value="NZ_VFOM01000001.1"/>
</dbReference>
<feature type="domain" description="Alanine racemase C-terminal" evidence="4">
    <location>
        <begin position="124"/>
        <end position="251"/>
    </location>
</feature>
<dbReference type="PANTHER" id="PTHR30511">
    <property type="entry name" value="ALANINE RACEMASE"/>
    <property type="match status" value="1"/>
</dbReference>
<keyword evidence="6" id="KW-1185">Reference proteome</keyword>
<dbReference type="GO" id="GO:0030170">
    <property type="term" value="F:pyridoxal phosphate binding"/>
    <property type="evidence" value="ECO:0007669"/>
    <property type="project" value="TreeGrafter"/>
</dbReference>
<dbReference type="Gene3D" id="2.40.37.10">
    <property type="entry name" value="Lyase, Ornithine Decarboxylase, Chain A, domain 1"/>
    <property type="match status" value="1"/>
</dbReference>
<reference evidence="5 6" key="1">
    <citation type="submission" date="2019-06" db="EMBL/GenBank/DDBJ databases">
        <title>Sequencing the genomes of 1000 actinobacteria strains.</title>
        <authorList>
            <person name="Klenk H.-P."/>
        </authorList>
    </citation>
    <scope>NUCLEOTIDE SEQUENCE [LARGE SCALE GENOMIC DNA]</scope>
    <source>
        <strain evidence="5 6">DSM 26477</strain>
    </source>
</reference>
<dbReference type="Pfam" id="PF01168">
    <property type="entry name" value="Ala_racemase_N"/>
    <property type="match status" value="1"/>
</dbReference>
<proteinExistence type="predicted"/>
<dbReference type="GO" id="GO:0005829">
    <property type="term" value="C:cytosol"/>
    <property type="evidence" value="ECO:0007669"/>
    <property type="project" value="TreeGrafter"/>
</dbReference>
<evidence type="ECO:0000256" key="3">
    <source>
        <dbReference type="ARBA" id="ARBA00023235"/>
    </source>
</evidence>
<dbReference type="GO" id="GO:0008784">
    <property type="term" value="F:alanine racemase activity"/>
    <property type="evidence" value="ECO:0007669"/>
    <property type="project" value="TreeGrafter"/>
</dbReference>
<dbReference type="InterPro" id="IPR029066">
    <property type="entry name" value="PLP-binding_barrel"/>
</dbReference>
<evidence type="ECO:0000313" key="5">
    <source>
        <dbReference type="EMBL" id="TQL47916.1"/>
    </source>
</evidence>
<organism evidence="5 6">
    <name type="scientific">Homoserinimonas aerilata</name>
    <dbReference type="NCBI Taxonomy" id="1162970"/>
    <lineage>
        <taxon>Bacteria</taxon>
        <taxon>Bacillati</taxon>
        <taxon>Actinomycetota</taxon>
        <taxon>Actinomycetes</taxon>
        <taxon>Micrococcales</taxon>
        <taxon>Microbacteriaceae</taxon>
        <taxon>Homoserinimonas</taxon>
    </lineage>
</organism>
<sequence length="251" mass="25574">MVLDPYALHEAQVDLAAIRSNAASLIDGVDPERLVADLRADAYGHGLAEAASAVVDGGVRTLGVSSAEAAATLRQLDLGAAIVSLRGGRVSPIAGVEPSRGVEIDSLIASGPELYGLGDGFRPALRVRARVVAIKRIAAGEGVSYGHTFIAPRDTRLALVGIGYADGLDRSAGNRATAWCAGADRPIVGRVAMNASVLDTGSGIAAVGDHAVLLGDPTRGEPTAAGLAAQLQKSASEIVTMLGSHLPRRYA</sequence>
<dbReference type="InterPro" id="IPR009006">
    <property type="entry name" value="Ala_racemase/Decarboxylase_C"/>
</dbReference>
<evidence type="ECO:0000259" key="4">
    <source>
        <dbReference type="SMART" id="SM01005"/>
    </source>
</evidence>
<comment type="caution">
    <text evidence="5">The sequence shown here is derived from an EMBL/GenBank/DDBJ whole genome shotgun (WGS) entry which is preliminary data.</text>
</comment>
<dbReference type="EMBL" id="VFOM01000001">
    <property type="protein sequence ID" value="TQL47916.1"/>
    <property type="molecule type" value="Genomic_DNA"/>
</dbReference>
<dbReference type="Pfam" id="PF00842">
    <property type="entry name" value="Ala_racemase_C"/>
    <property type="match status" value="1"/>
</dbReference>
<dbReference type="InterPro" id="IPR001608">
    <property type="entry name" value="Ala_racemase_N"/>
</dbReference>
<name>A0A542YIJ5_9MICO</name>
<dbReference type="InterPro" id="IPR011079">
    <property type="entry name" value="Ala_racemase_C"/>
</dbReference>
<comment type="cofactor">
    <cofactor evidence="1">
        <name>pyridoxal 5'-phosphate</name>
        <dbReference type="ChEBI" id="CHEBI:597326"/>
    </cofactor>
</comment>
<dbReference type="InterPro" id="IPR000821">
    <property type="entry name" value="Ala_racemase"/>
</dbReference>
<accession>A0A542YIJ5</accession>
<evidence type="ECO:0000256" key="2">
    <source>
        <dbReference type="ARBA" id="ARBA00022898"/>
    </source>
</evidence>
<protein>
    <submittedName>
        <fullName evidence="5">Alanine racemase</fullName>
    </submittedName>
</protein>
<dbReference type="AlphaFoldDB" id="A0A542YIJ5"/>
<dbReference type="SMART" id="SM01005">
    <property type="entry name" value="Ala_racemase_C"/>
    <property type="match status" value="1"/>
</dbReference>
<gene>
    <name evidence="5" type="ORF">FB562_0991</name>
</gene>
<dbReference type="GO" id="GO:0030632">
    <property type="term" value="P:D-alanine biosynthetic process"/>
    <property type="evidence" value="ECO:0007669"/>
    <property type="project" value="TreeGrafter"/>
</dbReference>
<dbReference type="OrthoDB" id="9813814at2"/>